<proteinExistence type="predicted"/>
<dbReference type="EMBL" id="QXGH01000027">
    <property type="protein sequence ID" value="RHW25062.1"/>
    <property type="molecule type" value="Genomic_DNA"/>
</dbReference>
<dbReference type="OrthoDB" id="3807506at2"/>
<sequence length="334" mass="36199">MTTSAQPDWSTGRVVATTPVARDVQRITIQRLARGRAAPGSHLDVRVPVGDSTDVRSYSIVESDDEGSLLTISVLRLPQSRGGSVFMHTLVPGDELEVTQPLQNFPLNVAAPRHVLLAGGIGITAVAAMARVLRGLGADYTLVYVGRSRERMAYVDELAELHGDRLVVHVDAEQTPLDVAELVGSVVRHPLGGVTELYMCGPIRLMDAVRREWEAASLPSVNLRFETFGSSGWFRPEEFVVSVPQRQVETVVRADETVLEALTRAGLDLMYDCRKGECGLCLLDVDTVDGVLDHRDVFLSAAQKDCGRSLSTCVSRVVAVRGSSTTPRVSLSLP</sequence>
<organism evidence="4 5">
    <name type="scientific">Nocardioides immobilis</name>
    <dbReference type="NCBI Taxonomy" id="2049295"/>
    <lineage>
        <taxon>Bacteria</taxon>
        <taxon>Bacillati</taxon>
        <taxon>Actinomycetota</taxon>
        <taxon>Actinomycetes</taxon>
        <taxon>Propionibacteriales</taxon>
        <taxon>Nocardioidaceae</taxon>
        <taxon>Nocardioides</taxon>
    </lineage>
</organism>
<dbReference type="PANTHER" id="PTHR47354">
    <property type="entry name" value="NADH OXIDOREDUCTASE HCR"/>
    <property type="match status" value="1"/>
</dbReference>
<dbReference type="InterPro" id="IPR039261">
    <property type="entry name" value="FNR_nucleotide-bd"/>
</dbReference>
<evidence type="ECO:0000256" key="1">
    <source>
        <dbReference type="ARBA" id="ARBA00001974"/>
    </source>
</evidence>
<dbReference type="PRINTS" id="PR00409">
    <property type="entry name" value="PHDIOXRDTASE"/>
</dbReference>
<gene>
    <name evidence="4" type="ORF">D0Z08_21770</name>
</gene>
<reference evidence="4 5" key="1">
    <citation type="submission" date="2018-09" db="EMBL/GenBank/DDBJ databases">
        <title>Genome sequencing of Nocardioides immobilis CCTCC AB 2017083 for comparison to Nocardioides silvaticus.</title>
        <authorList>
            <person name="Li C."/>
            <person name="Wang G."/>
        </authorList>
    </citation>
    <scope>NUCLEOTIDE SEQUENCE [LARGE SCALE GENOMIC DNA]</scope>
    <source>
        <strain evidence="4 5">CCTCC AB 2017083</strain>
    </source>
</reference>
<keyword evidence="5" id="KW-1185">Reference proteome</keyword>
<dbReference type="Gene3D" id="3.10.20.30">
    <property type="match status" value="1"/>
</dbReference>
<dbReference type="InterPro" id="IPR012675">
    <property type="entry name" value="Beta-grasp_dom_sf"/>
</dbReference>
<accession>A0A417XXD7</accession>
<evidence type="ECO:0000259" key="3">
    <source>
        <dbReference type="PROSITE" id="PS51384"/>
    </source>
</evidence>
<dbReference type="Gene3D" id="2.40.30.10">
    <property type="entry name" value="Translation factors"/>
    <property type="match status" value="1"/>
</dbReference>
<dbReference type="CDD" id="cd06185">
    <property type="entry name" value="PDR_like"/>
    <property type="match status" value="1"/>
</dbReference>
<dbReference type="InterPro" id="IPR017927">
    <property type="entry name" value="FAD-bd_FR_type"/>
</dbReference>
<dbReference type="PROSITE" id="PS51384">
    <property type="entry name" value="FAD_FR"/>
    <property type="match status" value="1"/>
</dbReference>
<dbReference type="PANTHER" id="PTHR47354:SF2">
    <property type="entry name" value="BLR2392 PROTEIN"/>
    <property type="match status" value="1"/>
</dbReference>
<dbReference type="InterPro" id="IPR001041">
    <property type="entry name" value="2Fe-2S_ferredoxin-type"/>
</dbReference>
<name>A0A417XXD7_9ACTN</name>
<dbReference type="Pfam" id="PF00111">
    <property type="entry name" value="Fer2"/>
    <property type="match status" value="1"/>
</dbReference>
<dbReference type="Proteomes" id="UP000283644">
    <property type="component" value="Unassembled WGS sequence"/>
</dbReference>
<evidence type="ECO:0000313" key="5">
    <source>
        <dbReference type="Proteomes" id="UP000283644"/>
    </source>
</evidence>
<dbReference type="Pfam" id="PF00175">
    <property type="entry name" value="NAD_binding_1"/>
    <property type="match status" value="1"/>
</dbReference>
<dbReference type="InterPro" id="IPR036010">
    <property type="entry name" value="2Fe-2S_ferredoxin-like_sf"/>
</dbReference>
<dbReference type="AlphaFoldDB" id="A0A417XXD7"/>
<dbReference type="SUPFAM" id="SSF52343">
    <property type="entry name" value="Ferredoxin reductase-like, C-terminal NADP-linked domain"/>
    <property type="match status" value="1"/>
</dbReference>
<dbReference type="PROSITE" id="PS00197">
    <property type="entry name" value="2FE2S_FER_1"/>
    <property type="match status" value="1"/>
</dbReference>
<protein>
    <submittedName>
        <fullName evidence="4">Oxidoreductase</fullName>
    </submittedName>
</protein>
<dbReference type="SUPFAM" id="SSF63380">
    <property type="entry name" value="Riboflavin synthase domain-like"/>
    <property type="match status" value="1"/>
</dbReference>
<dbReference type="PROSITE" id="PS51085">
    <property type="entry name" value="2FE2S_FER_2"/>
    <property type="match status" value="1"/>
</dbReference>
<dbReference type="SUPFAM" id="SSF54292">
    <property type="entry name" value="2Fe-2S ferredoxin-like"/>
    <property type="match status" value="1"/>
</dbReference>
<dbReference type="Gene3D" id="3.40.50.80">
    <property type="entry name" value="Nucleotide-binding domain of ferredoxin-NADP reductase (FNR) module"/>
    <property type="match status" value="1"/>
</dbReference>
<comment type="cofactor">
    <cofactor evidence="1">
        <name>FAD</name>
        <dbReference type="ChEBI" id="CHEBI:57692"/>
    </cofactor>
</comment>
<dbReference type="InterPro" id="IPR001433">
    <property type="entry name" value="OxRdtase_FAD/NAD-bd"/>
</dbReference>
<feature type="domain" description="FAD-binding FR-type" evidence="3">
    <location>
        <begin position="7"/>
        <end position="108"/>
    </location>
</feature>
<evidence type="ECO:0000259" key="2">
    <source>
        <dbReference type="PROSITE" id="PS51085"/>
    </source>
</evidence>
<evidence type="ECO:0000313" key="4">
    <source>
        <dbReference type="EMBL" id="RHW25062.1"/>
    </source>
</evidence>
<dbReference type="GO" id="GO:0016491">
    <property type="term" value="F:oxidoreductase activity"/>
    <property type="evidence" value="ECO:0007669"/>
    <property type="project" value="InterPro"/>
</dbReference>
<dbReference type="InterPro" id="IPR006058">
    <property type="entry name" value="2Fe2S_fd_BS"/>
</dbReference>
<dbReference type="CDD" id="cd00207">
    <property type="entry name" value="fer2"/>
    <property type="match status" value="1"/>
</dbReference>
<feature type="domain" description="2Fe-2S ferredoxin-type" evidence="2">
    <location>
        <begin position="237"/>
        <end position="334"/>
    </location>
</feature>
<dbReference type="InterPro" id="IPR050415">
    <property type="entry name" value="MRET"/>
</dbReference>
<dbReference type="GO" id="GO:0051537">
    <property type="term" value="F:2 iron, 2 sulfur cluster binding"/>
    <property type="evidence" value="ECO:0007669"/>
    <property type="project" value="UniProtKB-KW"/>
</dbReference>
<comment type="caution">
    <text evidence="4">The sequence shown here is derived from an EMBL/GenBank/DDBJ whole genome shotgun (WGS) entry which is preliminary data.</text>
</comment>
<dbReference type="RefSeq" id="WP_118927365.1">
    <property type="nucleotide sequence ID" value="NZ_QXGH01000027.1"/>
</dbReference>
<dbReference type="InterPro" id="IPR017938">
    <property type="entry name" value="Riboflavin_synthase-like_b-brl"/>
</dbReference>